<dbReference type="Proteomes" id="UP000292855">
    <property type="component" value="Unassembled WGS sequence"/>
</dbReference>
<keyword evidence="12" id="KW-0675">Receptor</keyword>
<dbReference type="InterPro" id="IPR008969">
    <property type="entry name" value="CarboxyPept-like_regulatory"/>
</dbReference>
<name>A0A4Q6XLS4_9SPHI</name>
<comment type="subcellular location">
    <subcellularLocation>
        <location evidence="1 8">Cell outer membrane</location>
        <topology evidence="1 8">Multi-pass membrane protein</topology>
    </subcellularLocation>
</comment>
<dbReference type="Gene3D" id="2.60.40.1120">
    <property type="entry name" value="Carboxypeptidase-like, regulatory domain"/>
    <property type="match status" value="1"/>
</dbReference>
<dbReference type="Gene3D" id="2.170.130.10">
    <property type="entry name" value="TonB-dependent receptor, plug domain"/>
    <property type="match status" value="1"/>
</dbReference>
<keyword evidence="6 8" id="KW-0472">Membrane</keyword>
<keyword evidence="5 9" id="KW-0798">TonB box</keyword>
<keyword evidence="4 8" id="KW-0812">Transmembrane</keyword>
<comment type="caution">
    <text evidence="12">The sequence shown here is derived from an EMBL/GenBank/DDBJ whole genome shotgun (WGS) entry which is preliminary data.</text>
</comment>
<feature type="domain" description="TonB-dependent receptor-like beta-barrel" evidence="10">
    <location>
        <begin position="420"/>
        <end position="860"/>
    </location>
</feature>
<evidence type="ECO:0000256" key="3">
    <source>
        <dbReference type="ARBA" id="ARBA00022452"/>
    </source>
</evidence>
<dbReference type="RefSeq" id="WP_130142852.1">
    <property type="nucleotide sequence ID" value="NZ_SGIT01000004.1"/>
</dbReference>
<gene>
    <name evidence="12" type="ORF">EWE74_16925</name>
</gene>
<protein>
    <submittedName>
        <fullName evidence="12">TonB-dependent receptor</fullName>
    </submittedName>
</protein>
<dbReference type="PROSITE" id="PS52016">
    <property type="entry name" value="TONB_DEPENDENT_REC_3"/>
    <property type="match status" value="1"/>
</dbReference>
<dbReference type="InterPro" id="IPR037066">
    <property type="entry name" value="Plug_dom_sf"/>
</dbReference>
<evidence type="ECO:0000313" key="13">
    <source>
        <dbReference type="Proteomes" id="UP000292855"/>
    </source>
</evidence>
<dbReference type="SUPFAM" id="SSF56935">
    <property type="entry name" value="Porins"/>
    <property type="match status" value="1"/>
</dbReference>
<evidence type="ECO:0000256" key="5">
    <source>
        <dbReference type="ARBA" id="ARBA00023077"/>
    </source>
</evidence>
<dbReference type="SUPFAM" id="SSF49464">
    <property type="entry name" value="Carboxypeptidase regulatory domain-like"/>
    <property type="match status" value="1"/>
</dbReference>
<evidence type="ECO:0000256" key="6">
    <source>
        <dbReference type="ARBA" id="ARBA00023136"/>
    </source>
</evidence>
<evidence type="ECO:0000259" key="10">
    <source>
        <dbReference type="Pfam" id="PF00593"/>
    </source>
</evidence>
<dbReference type="Pfam" id="PF13715">
    <property type="entry name" value="CarbopepD_reg_2"/>
    <property type="match status" value="1"/>
</dbReference>
<dbReference type="InterPro" id="IPR036942">
    <property type="entry name" value="Beta-barrel_TonB_sf"/>
</dbReference>
<dbReference type="InterPro" id="IPR023996">
    <property type="entry name" value="TonB-dep_OMP_SusC/RagA"/>
</dbReference>
<evidence type="ECO:0000256" key="8">
    <source>
        <dbReference type="PROSITE-ProRule" id="PRU01360"/>
    </source>
</evidence>
<dbReference type="Gene3D" id="2.40.170.20">
    <property type="entry name" value="TonB-dependent receptor, beta-barrel domain"/>
    <property type="match status" value="1"/>
</dbReference>
<evidence type="ECO:0000256" key="7">
    <source>
        <dbReference type="ARBA" id="ARBA00023237"/>
    </source>
</evidence>
<evidence type="ECO:0000313" key="12">
    <source>
        <dbReference type="EMBL" id="RZF58302.1"/>
    </source>
</evidence>
<keyword evidence="7 8" id="KW-0998">Cell outer membrane</keyword>
<dbReference type="OrthoDB" id="9768177at2"/>
<proteinExistence type="inferred from homology"/>
<keyword evidence="13" id="KW-1185">Reference proteome</keyword>
<organism evidence="12 13">
    <name type="scientific">Sphingobacterium corticibacterium</name>
    <dbReference type="NCBI Taxonomy" id="2484746"/>
    <lineage>
        <taxon>Bacteria</taxon>
        <taxon>Pseudomonadati</taxon>
        <taxon>Bacteroidota</taxon>
        <taxon>Sphingobacteriia</taxon>
        <taxon>Sphingobacteriales</taxon>
        <taxon>Sphingobacteriaceae</taxon>
        <taxon>Sphingobacterium</taxon>
    </lineage>
</organism>
<evidence type="ECO:0000259" key="11">
    <source>
        <dbReference type="Pfam" id="PF07715"/>
    </source>
</evidence>
<evidence type="ECO:0000256" key="4">
    <source>
        <dbReference type="ARBA" id="ARBA00022692"/>
    </source>
</evidence>
<dbReference type="InterPro" id="IPR023997">
    <property type="entry name" value="TonB-dep_OMP_SusC/RagA_CS"/>
</dbReference>
<dbReference type="InterPro" id="IPR039426">
    <property type="entry name" value="TonB-dep_rcpt-like"/>
</dbReference>
<evidence type="ECO:0000256" key="1">
    <source>
        <dbReference type="ARBA" id="ARBA00004571"/>
    </source>
</evidence>
<dbReference type="InterPro" id="IPR000531">
    <property type="entry name" value="Beta-barrel_TonB"/>
</dbReference>
<reference evidence="12 13" key="1">
    <citation type="submission" date="2019-02" db="EMBL/GenBank/DDBJ databases">
        <authorList>
            <person name="Li Y."/>
        </authorList>
    </citation>
    <scope>NUCLEOTIDE SEQUENCE [LARGE SCALE GENOMIC DNA]</scope>
    <source>
        <strain evidence="12 13">30C10-4-7</strain>
    </source>
</reference>
<dbReference type="Pfam" id="PF07715">
    <property type="entry name" value="Plug"/>
    <property type="match status" value="1"/>
</dbReference>
<dbReference type="AlphaFoldDB" id="A0A4Q6XLS4"/>
<dbReference type="Pfam" id="PF00593">
    <property type="entry name" value="TonB_dep_Rec_b-barrel"/>
    <property type="match status" value="1"/>
</dbReference>
<sequence>MIKKRILRYSLVAALWGSASIVYEGYAQEIKPIINASLQGTVIDAVTKEPLEGVTVQLDAVTHTVKTDRLGSFEFLTGQKLPFKIRVSFVGYVSKEVVISLSPSIIELEPSTENLDEVVVVGYGTQRKRDLTGASTNINFTEDISGRPGTEIGQALYGQAAGVQVITGSGKPGASSSVQVRGINSISAGSSPLIVVDGLPVPNFDLSLINNADIESIQILKDAASAAIYGSRGANGVLLITTKTGKAGRTRFEANFVSGLQQVIDKVPVMNAAEYAQAAIDAAQTSWVESGGGPNAPNTVAARGAYKYTWPIALENPETLPNTDFQDVIFRTAPLNRLEISASGGSEKSTYRLSGGILKRQGIALYSDYDRYALGFNTTSNVADWLEVGGSTNLSYDREQEPFNRMFEWAVQYPSIYPVYSENGYLGAPLNQPGFENYNAILFRPQNGHPLYRSTDEILRNRFNAIGNIFGQVRLLEGLDFKSAFNYYYHRNDGSNYQARDHLLGSSYYTEGAMSRDLSNTIGYTFQNLLTYNKQWDQHRLEALAGTEYNYSNYNYSYLERRGYDNDLVKAVSAGANVAAAEDFVTRTTFISYFARANYSFANKYLLSASIRRDGSSRFAPNNKWGSFPAISAGWILSEEQFLQDANFLSNLKLRASFGLTGNDRFADYRWVGQIGQGRAALGDNLLITYYPSSITNPDLQWERTKQYNVGLDLGLWDERLQLTVDAYQSNSDGLLLEVPAPVVSGFTTVFKNIGEVENKGLEVSLGTNNIQTGDFSWGSNLNFSFNRNKILSLGDNDAPMIFSGSVFSGMQKINQVGHPAFGFFGYQYGGVYLNQAAIDADPAAYADARPGDGRYIDVDGNGTLDADDRTIIGNPNPDFIYGFTNRFKYRSFDLSIVLQGVKGGQIMDDNVHRSLLYHEGRNYLKSLTNRWRSEDEPGDGYHYKIKVDENGYEKTPSSYWLFSGSYFRLKDITLGYSLPSAFAERIKVSSLRIYFNGANLFTSKSAPVFDPEGFSGDADDAGRRGVSSNTFPSAKIYSIGLNLAL</sequence>
<dbReference type="EMBL" id="SGIT01000004">
    <property type="protein sequence ID" value="RZF58302.1"/>
    <property type="molecule type" value="Genomic_DNA"/>
</dbReference>
<keyword evidence="2 8" id="KW-0813">Transport</keyword>
<comment type="similarity">
    <text evidence="8 9">Belongs to the TonB-dependent receptor family.</text>
</comment>
<accession>A0A4Q6XLS4</accession>
<evidence type="ECO:0000256" key="2">
    <source>
        <dbReference type="ARBA" id="ARBA00022448"/>
    </source>
</evidence>
<dbReference type="NCBIfam" id="TIGR04057">
    <property type="entry name" value="SusC_RagA_signa"/>
    <property type="match status" value="1"/>
</dbReference>
<dbReference type="NCBIfam" id="TIGR04056">
    <property type="entry name" value="OMP_RagA_SusC"/>
    <property type="match status" value="1"/>
</dbReference>
<dbReference type="GO" id="GO:0009279">
    <property type="term" value="C:cell outer membrane"/>
    <property type="evidence" value="ECO:0007669"/>
    <property type="project" value="UniProtKB-SubCell"/>
</dbReference>
<evidence type="ECO:0000256" key="9">
    <source>
        <dbReference type="RuleBase" id="RU003357"/>
    </source>
</evidence>
<dbReference type="InterPro" id="IPR012910">
    <property type="entry name" value="Plug_dom"/>
</dbReference>
<feature type="domain" description="TonB-dependent receptor plug" evidence="11">
    <location>
        <begin position="130"/>
        <end position="237"/>
    </location>
</feature>
<keyword evidence="3 8" id="KW-1134">Transmembrane beta strand</keyword>